<proteinExistence type="predicted"/>
<reference evidence="1" key="1">
    <citation type="submission" date="2021-06" db="EMBL/GenBank/DDBJ databases">
        <authorList>
            <person name="Kallberg Y."/>
            <person name="Tangrot J."/>
            <person name="Rosling A."/>
        </authorList>
    </citation>
    <scope>NUCLEOTIDE SEQUENCE</scope>
    <source>
        <strain evidence="1">MA461A</strain>
    </source>
</reference>
<dbReference type="EMBL" id="CAJVQC010002386">
    <property type="protein sequence ID" value="CAG8510671.1"/>
    <property type="molecule type" value="Genomic_DNA"/>
</dbReference>
<accession>A0ACA9L6V1</accession>
<organism evidence="1 2">
    <name type="scientific">Racocetra persica</name>
    <dbReference type="NCBI Taxonomy" id="160502"/>
    <lineage>
        <taxon>Eukaryota</taxon>
        <taxon>Fungi</taxon>
        <taxon>Fungi incertae sedis</taxon>
        <taxon>Mucoromycota</taxon>
        <taxon>Glomeromycotina</taxon>
        <taxon>Glomeromycetes</taxon>
        <taxon>Diversisporales</taxon>
        <taxon>Gigasporaceae</taxon>
        <taxon>Racocetra</taxon>
    </lineage>
</organism>
<keyword evidence="2" id="KW-1185">Reference proteome</keyword>
<feature type="non-terminal residue" evidence="1">
    <location>
        <position position="631"/>
    </location>
</feature>
<evidence type="ECO:0000313" key="2">
    <source>
        <dbReference type="Proteomes" id="UP000789920"/>
    </source>
</evidence>
<gene>
    <name evidence="1" type="ORF">RPERSI_LOCUS2243</name>
</gene>
<comment type="caution">
    <text evidence="1">The sequence shown here is derived from an EMBL/GenBank/DDBJ whole genome shotgun (WGS) entry which is preliminary data.</text>
</comment>
<dbReference type="Proteomes" id="UP000789920">
    <property type="component" value="Unassembled WGS sequence"/>
</dbReference>
<protein>
    <submittedName>
        <fullName evidence="1">31071_t:CDS:1</fullName>
    </submittedName>
</protein>
<sequence length="631" mass="73479">MFAKFIEQKVRNPIATKSTEKEVTIEIDEHDKHDSYAQIINVEQYLSEFRIKLLALYEQNPIGRIRLYENMLFVGLRGGLISKYDENHRKLGDILHDRNIIKIKRSHDYLEYIDESEIIKRCKLEYGIKMSDDGPVEPYKNKKAFEFIRQNDVVELFQPIADIYNKDEHITRNNNYEITYQKNLIANLNVSTNLPWTSLSADFKISYKKSKGRTNYNENSMTFDVKLQGRAKVIMTNKVRPSKEFKKAVDDALSCSNPVEKLKKLKNVCNEYGEFWAREVILGGKIQTVRDDFVEINTQTTETMKGGGVGVNVENVDITLQCNKTESEKIGTNNKESITKSMYIGGDTKMAHKNVDEWVKSLDDYTTWRIVEYRDVVSIFEILEGDLRRRVLDTLGKNILYAQIDQQNLKDYQIFATIISEKQKGTFSVRVIYTTDSNTANLHSANLLIHQFRKSGKNHKVREYSLKIGWTIIGIPNDFNLFDFEDFNGLKELEVELSKDFFNGLKELEVKLSKDFSSNRLHNVHDIYDKYEKCKTYPLVTCALRNSESLQYNLLDLEIVTGIHFHHTPLDKHLRMCVHNHNLENENLSGLDLLVQYCITQRARNPVPEGKLCDDNRFFNIRGNKTRWTCD</sequence>
<evidence type="ECO:0000313" key="1">
    <source>
        <dbReference type="EMBL" id="CAG8510671.1"/>
    </source>
</evidence>
<name>A0ACA9L6V1_9GLOM</name>